<keyword evidence="1" id="KW-1133">Transmembrane helix</keyword>
<evidence type="ECO:0008006" key="4">
    <source>
        <dbReference type="Google" id="ProtNLM"/>
    </source>
</evidence>
<sequence length="300" mass="31761">MSETGPYAAHARPVESTSAQRTHRYLRLGIGGTLVVILVAILLTVPTVGWLPSLSDYFYTPARNVFVGALVAASLALLALSGRDPERAVLDAAALFAPLIAVVPSVIRPGTVPGVEVECAQCVPAGFESDVVNGVATYLIVLAGVLLLGIVLSIRGAVRGAQLSLLLGGVVFAVVMIVGLTLPEVLLGWAHFVATVLFLGSIAADAVINAFWRTTSATPPRWLRIVYVAIAGVMIVDLLALVVITISTRDAVDAVFPWILIGEIVALGAFVAFWWLQTWQRWDETDPASLIAVSPRLPPL</sequence>
<evidence type="ECO:0000256" key="1">
    <source>
        <dbReference type="SAM" id="Phobius"/>
    </source>
</evidence>
<name>A0ABV5T204_9MICO</name>
<evidence type="ECO:0000313" key="3">
    <source>
        <dbReference type="Proteomes" id="UP001589611"/>
    </source>
</evidence>
<feature type="transmembrane region" description="Helical" evidence="1">
    <location>
        <begin position="188"/>
        <end position="212"/>
    </location>
</feature>
<organism evidence="2 3">
    <name type="scientific">Microbacterium terregens</name>
    <dbReference type="NCBI Taxonomy" id="69363"/>
    <lineage>
        <taxon>Bacteria</taxon>
        <taxon>Bacillati</taxon>
        <taxon>Actinomycetota</taxon>
        <taxon>Actinomycetes</taxon>
        <taxon>Micrococcales</taxon>
        <taxon>Microbacteriaceae</taxon>
        <taxon>Microbacterium</taxon>
    </lineage>
</organism>
<protein>
    <recommendedName>
        <fullName evidence="4">DUF998 domain-containing protein</fullName>
    </recommendedName>
</protein>
<dbReference type="Proteomes" id="UP001589611">
    <property type="component" value="Unassembled WGS sequence"/>
</dbReference>
<comment type="caution">
    <text evidence="2">The sequence shown here is derived from an EMBL/GenBank/DDBJ whole genome shotgun (WGS) entry which is preliminary data.</text>
</comment>
<keyword evidence="1" id="KW-0812">Transmembrane</keyword>
<reference evidence="2 3" key="1">
    <citation type="submission" date="2024-09" db="EMBL/GenBank/DDBJ databases">
        <authorList>
            <person name="Sun Q."/>
            <person name="Mori K."/>
        </authorList>
    </citation>
    <scope>NUCLEOTIDE SEQUENCE [LARGE SCALE GENOMIC DNA]</scope>
    <source>
        <strain evidence="2 3">JCM 1342</strain>
    </source>
</reference>
<dbReference type="RefSeq" id="WP_344715414.1">
    <property type="nucleotide sequence ID" value="NZ_BAAAWH010000001.1"/>
</dbReference>
<feature type="transmembrane region" description="Helical" evidence="1">
    <location>
        <begin position="135"/>
        <end position="154"/>
    </location>
</feature>
<feature type="transmembrane region" description="Helical" evidence="1">
    <location>
        <begin position="163"/>
        <end position="182"/>
    </location>
</feature>
<accession>A0ABV5T204</accession>
<feature type="transmembrane region" description="Helical" evidence="1">
    <location>
        <begin position="88"/>
        <end position="107"/>
    </location>
</feature>
<evidence type="ECO:0000313" key="2">
    <source>
        <dbReference type="EMBL" id="MFB9646643.1"/>
    </source>
</evidence>
<keyword evidence="3" id="KW-1185">Reference proteome</keyword>
<gene>
    <name evidence="2" type="ORF">ACFFPJ_12650</name>
</gene>
<keyword evidence="1" id="KW-0472">Membrane</keyword>
<feature type="transmembrane region" description="Helical" evidence="1">
    <location>
        <begin position="224"/>
        <end position="246"/>
    </location>
</feature>
<feature type="transmembrane region" description="Helical" evidence="1">
    <location>
        <begin position="258"/>
        <end position="276"/>
    </location>
</feature>
<feature type="transmembrane region" description="Helical" evidence="1">
    <location>
        <begin position="25"/>
        <end position="45"/>
    </location>
</feature>
<feature type="transmembrane region" description="Helical" evidence="1">
    <location>
        <begin position="65"/>
        <end position="81"/>
    </location>
</feature>
<dbReference type="EMBL" id="JBHMBE010000004">
    <property type="protein sequence ID" value="MFB9646643.1"/>
    <property type="molecule type" value="Genomic_DNA"/>
</dbReference>
<proteinExistence type="predicted"/>